<feature type="binding site" evidence="6 7">
    <location>
        <position position="19"/>
    </location>
    <ligand>
        <name>Zn(2+)</name>
        <dbReference type="ChEBI" id="CHEBI:29105"/>
    </ligand>
</feature>
<feature type="binding site" evidence="6 7">
    <location>
        <position position="41"/>
    </location>
    <ligand>
        <name>Zn(2+)</name>
        <dbReference type="ChEBI" id="CHEBI:29105"/>
    </ligand>
</feature>
<dbReference type="PANTHER" id="PTHR48102">
    <property type="entry name" value="ATP-DEPENDENT CLP PROTEASE ATP-BINDING SUBUNIT CLPX-LIKE, MITOCHONDRIAL-RELATED"/>
    <property type="match status" value="1"/>
</dbReference>
<proteinExistence type="inferred from homology"/>
<dbReference type="CDD" id="cd19497">
    <property type="entry name" value="RecA-like_ClpX"/>
    <property type="match status" value="1"/>
</dbReference>
<dbReference type="InterPro" id="IPR046425">
    <property type="entry name" value="ClpX_bact"/>
</dbReference>
<gene>
    <name evidence="6" type="primary">clpX</name>
    <name evidence="9" type="ORF">DFQ45_102276</name>
</gene>
<keyword evidence="2 6" id="KW-0547">Nucleotide-binding</keyword>
<dbReference type="Gene3D" id="3.40.50.300">
    <property type="entry name" value="P-loop containing nucleotide triphosphate hydrolases"/>
    <property type="match status" value="1"/>
</dbReference>
<evidence type="ECO:0000256" key="7">
    <source>
        <dbReference type="PROSITE-ProRule" id="PRU01250"/>
    </source>
</evidence>
<accession>A0A4R6U521</accession>
<dbReference type="SUPFAM" id="SSF57716">
    <property type="entry name" value="Glucocorticoid receptor-like (DNA-binding domain)"/>
    <property type="match status" value="1"/>
</dbReference>
<dbReference type="Proteomes" id="UP000294575">
    <property type="component" value="Unassembled WGS sequence"/>
</dbReference>
<dbReference type="GO" id="GO:0051301">
    <property type="term" value="P:cell division"/>
    <property type="evidence" value="ECO:0007669"/>
    <property type="project" value="TreeGrafter"/>
</dbReference>
<dbReference type="SMART" id="SM00382">
    <property type="entry name" value="AAA"/>
    <property type="match status" value="1"/>
</dbReference>
<dbReference type="Gene3D" id="6.20.220.10">
    <property type="entry name" value="ClpX chaperone, C4-type zinc finger domain"/>
    <property type="match status" value="1"/>
</dbReference>
<dbReference type="InterPro" id="IPR004487">
    <property type="entry name" value="Clp_protease_ATP-bd_su_ClpX"/>
</dbReference>
<dbReference type="NCBIfam" id="NF003745">
    <property type="entry name" value="PRK05342.1"/>
    <property type="match status" value="1"/>
</dbReference>
<comment type="caution">
    <text evidence="9">The sequence shown here is derived from an EMBL/GenBank/DDBJ whole genome shotgun (WGS) entry which is preliminary data.</text>
</comment>
<dbReference type="InterPro" id="IPR019489">
    <property type="entry name" value="Clp_ATPase_C"/>
</dbReference>
<dbReference type="PROSITE" id="PS51902">
    <property type="entry name" value="CLPX_ZB"/>
    <property type="match status" value="1"/>
</dbReference>
<dbReference type="NCBIfam" id="TIGR00382">
    <property type="entry name" value="clpX"/>
    <property type="match status" value="1"/>
</dbReference>
<dbReference type="Pfam" id="PF10431">
    <property type="entry name" value="ClpB_D2-small"/>
    <property type="match status" value="1"/>
</dbReference>
<dbReference type="GO" id="GO:0046983">
    <property type="term" value="F:protein dimerization activity"/>
    <property type="evidence" value="ECO:0007669"/>
    <property type="project" value="UniProtKB-UniRule"/>
</dbReference>
<sequence length="426" mass="47115">MTNMQKGEDKGKLLYCSFCGKSQHEVRKLIAGPSVFICDECVDLCIDIIREETEEADGEENANRLPTPREISAVLDQYVIGQEKAKKVLAVAVYNHYKRLHSRERKRDDVELGKSNILLIGPTGSGKTLLAQTLARLLNVPFTIADATTLTEAGYVGEDVENVIQKLLQKCDYDVEKAQMGIIYLDEIDKITRKSENPSITRDVSGEGVQQALLKLIEGTVASIPPQGGRKHPQQEFLQVDTSNILFICGGAFAGLEKIIQARSEKGGIGFGAEVRSKELEKKIGETLLGVEPDDLVRFGLIPELIGRLPVIATLEELDEDALVRILSEPRNALIKQYAKLFDMEDVELEFRPDALQAVARRALERKTGARGLRSILEEILLDTMFEIPSAEGVSKVVIDESVIKGESEPMMIYSSDDLARVSSET</sequence>
<dbReference type="SMART" id="SM00994">
    <property type="entry name" value="zf-C4_ClpX"/>
    <property type="match status" value="1"/>
</dbReference>
<organism evidence="9 10">
    <name type="scientific">Thiopseudomonas denitrificans</name>
    <dbReference type="NCBI Taxonomy" id="1501432"/>
    <lineage>
        <taxon>Bacteria</taxon>
        <taxon>Pseudomonadati</taxon>
        <taxon>Pseudomonadota</taxon>
        <taxon>Gammaproteobacteria</taxon>
        <taxon>Pseudomonadales</taxon>
        <taxon>Pseudomonadaceae</taxon>
        <taxon>Thiopseudomonas</taxon>
    </lineage>
</organism>
<evidence type="ECO:0000256" key="2">
    <source>
        <dbReference type="ARBA" id="ARBA00022741"/>
    </source>
</evidence>
<keyword evidence="4 6" id="KW-0067">ATP-binding</keyword>
<dbReference type="FunFam" id="1.10.8.60:FF:000002">
    <property type="entry name" value="ATP-dependent Clp protease ATP-binding subunit ClpX"/>
    <property type="match status" value="1"/>
</dbReference>
<reference evidence="9 10" key="1">
    <citation type="submission" date="2019-03" db="EMBL/GenBank/DDBJ databases">
        <title>Genomic Encyclopedia of Type Strains, Phase IV (KMG-IV): sequencing the most valuable type-strain genomes for metagenomic binning, comparative biology and taxonomic classification.</title>
        <authorList>
            <person name="Goeker M."/>
        </authorList>
    </citation>
    <scope>NUCLEOTIDE SEQUENCE [LARGE SCALE GENOMIC DNA]</scope>
    <source>
        <strain evidence="9 10">DSM 28679</strain>
    </source>
</reference>
<dbReference type="InterPro" id="IPR003959">
    <property type="entry name" value="ATPase_AAA_core"/>
</dbReference>
<dbReference type="Pfam" id="PF06689">
    <property type="entry name" value="zf-C4_ClpX"/>
    <property type="match status" value="1"/>
</dbReference>
<keyword evidence="3 6" id="KW-0862">Zinc</keyword>
<evidence type="ECO:0000256" key="1">
    <source>
        <dbReference type="ARBA" id="ARBA00022723"/>
    </source>
</evidence>
<keyword evidence="9" id="KW-0378">Hydrolase</keyword>
<dbReference type="Gene3D" id="1.10.8.60">
    <property type="match status" value="1"/>
</dbReference>
<dbReference type="GO" id="GO:0005524">
    <property type="term" value="F:ATP binding"/>
    <property type="evidence" value="ECO:0007669"/>
    <property type="project" value="UniProtKB-UniRule"/>
</dbReference>
<dbReference type="InterPro" id="IPR038366">
    <property type="entry name" value="Znf_CppX_C4_sf"/>
</dbReference>
<dbReference type="InterPro" id="IPR010603">
    <property type="entry name" value="Znf_CppX_C4"/>
</dbReference>
<keyword evidence="1 6" id="KW-0479">Metal-binding</keyword>
<keyword evidence="10" id="KW-1185">Reference proteome</keyword>
<dbReference type="EMBL" id="SNYK01000002">
    <property type="protein sequence ID" value="TDQ39575.1"/>
    <property type="molecule type" value="Genomic_DNA"/>
</dbReference>
<comment type="subunit">
    <text evidence="6">Component of the ClpX-ClpP complex. Forms a hexameric ring that, in the presence of ATP, binds to fourteen ClpP subunits assembled into a disk-like structure with a central cavity, resembling the structure of eukaryotic proteasomes.</text>
</comment>
<dbReference type="GO" id="GO:0016887">
    <property type="term" value="F:ATP hydrolysis activity"/>
    <property type="evidence" value="ECO:0007669"/>
    <property type="project" value="InterPro"/>
</dbReference>
<feature type="binding site" evidence="6">
    <location>
        <begin position="122"/>
        <end position="129"/>
    </location>
    <ligand>
        <name>ATP</name>
        <dbReference type="ChEBI" id="CHEBI:30616"/>
    </ligand>
</feature>
<feature type="binding site" evidence="6 7">
    <location>
        <position position="38"/>
    </location>
    <ligand>
        <name>Zn(2+)</name>
        <dbReference type="ChEBI" id="CHEBI:29105"/>
    </ligand>
</feature>
<dbReference type="SMART" id="SM01086">
    <property type="entry name" value="ClpB_D2-small"/>
    <property type="match status" value="1"/>
</dbReference>
<dbReference type="GO" id="GO:0009376">
    <property type="term" value="C:HslUV protease complex"/>
    <property type="evidence" value="ECO:0007669"/>
    <property type="project" value="TreeGrafter"/>
</dbReference>
<feature type="binding site" evidence="6 7">
    <location>
        <position position="16"/>
    </location>
    <ligand>
        <name>Zn(2+)</name>
        <dbReference type="ChEBI" id="CHEBI:29105"/>
    </ligand>
</feature>
<dbReference type="RefSeq" id="WP_101496619.1">
    <property type="nucleotide sequence ID" value="NZ_LNJZ01000006.1"/>
</dbReference>
<evidence type="ECO:0000313" key="10">
    <source>
        <dbReference type="Proteomes" id="UP000294575"/>
    </source>
</evidence>
<evidence type="ECO:0000313" key="9">
    <source>
        <dbReference type="EMBL" id="TDQ39575.1"/>
    </source>
</evidence>
<dbReference type="PANTHER" id="PTHR48102:SF7">
    <property type="entry name" value="ATP-DEPENDENT CLP PROTEASE ATP-BINDING SUBUNIT CLPX-LIKE, MITOCHONDRIAL"/>
    <property type="match status" value="1"/>
</dbReference>
<comment type="similarity">
    <text evidence="6 7">Belongs to the ClpX chaperone family.</text>
</comment>
<evidence type="ECO:0000256" key="3">
    <source>
        <dbReference type="ARBA" id="ARBA00022833"/>
    </source>
</evidence>
<comment type="function">
    <text evidence="6">ATP-dependent specificity component of the Clp protease. It directs the protease to specific substrates. Can perform chaperone functions in the absence of ClpP.</text>
</comment>
<dbReference type="GO" id="GO:0051603">
    <property type="term" value="P:proteolysis involved in protein catabolic process"/>
    <property type="evidence" value="ECO:0007669"/>
    <property type="project" value="TreeGrafter"/>
</dbReference>
<dbReference type="HAMAP" id="MF_00175">
    <property type="entry name" value="ClpX"/>
    <property type="match status" value="1"/>
</dbReference>
<evidence type="ECO:0000259" key="8">
    <source>
        <dbReference type="PROSITE" id="PS51902"/>
    </source>
</evidence>
<dbReference type="InterPro" id="IPR050052">
    <property type="entry name" value="ATP-dep_Clp_protease_ClpX"/>
</dbReference>
<dbReference type="GO" id="GO:0008270">
    <property type="term" value="F:zinc ion binding"/>
    <property type="evidence" value="ECO:0007669"/>
    <property type="project" value="UniProtKB-UniRule"/>
</dbReference>
<dbReference type="GO" id="GO:0008233">
    <property type="term" value="F:peptidase activity"/>
    <property type="evidence" value="ECO:0007669"/>
    <property type="project" value="UniProtKB-KW"/>
</dbReference>
<dbReference type="AlphaFoldDB" id="A0A4R6U521"/>
<keyword evidence="9" id="KW-0645">Protease</keyword>
<dbReference type="InterPro" id="IPR059188">
    <property type="entry name" value="Znf_CLPX-like"/>
</dbReference>
<dbReference type="InterPro" id="IPR027417">
    <property type="entry name" value="P-loop_NTPase"/>
</dbReference>
<dbReference type="OrthoDB" id="9804062at2"/>
<feature type="domain" description="ClpX-type ZB" evidence="8">
    <location>
        <begin position="4"/>
        <end position="57"/>
    </location>
</feature>
<evidence type="ECO:0000256" key="6">
    <source>
        <dbReference type="HAMAP-Rule" id="MF_00175"/>
    </source>
</evidence>
<dbReference type="GO" id="GO:0051082">
    <property type="term" value="F:unfolded protein binding"/>
    <property type="evidence" value="ECO:0007669"/>
    <property type="project" value="UniProtKB-UniRule"/>
</dbReference>
<protein>
    <recommendedName>
        <fullName evidence="6">ATP-dependent Clp protease ATP-binding subunit ClpX</fullName>
    </recommendedName>
</protein>
<dbReference type="Pfam" id="PF07724">
    <property type="entry name" value="AAA_2"/>
    <property type="match status" value="1"/>
</dbReference>
<keyword evidence="5 6" id="KW-0143">Chaperone</keyword>
<dbReference type="GO" id="GO:0140662">
    <property type="term" value="F:ATP-dependent protein folding chaperone"/>
    <property type="evidence" value="ECO:0007669"/>
    <property type="project" value="InterPro"/>
</dbReference>
<dbReference type="SUPFAM" id="SSF52540">
    <property type="entry name" value="P-loop containing nucleoside triphosphate hydrolases"/>
    <property type="match status" value="1"/>
</dbReference>
<name>A0A4R6U521_9GAMM</name>
<evidence type="ECO:0000256" key="4">
    <source>
        <dbReference type="ARBA" id="ARBA00022840"/>
    </source>
</evidence>
<dbReference type="FunFam" id="3.40.50.300:FF:000005">
    <property type="entry name" value="ATP-dependent Clp protease ATP-binding subunit ClpX"/>
    <property type="match status" value="1"/>
</dbReference>
<evidence type="ECO:0000256" key="5">
    <source>
        <dbReference type="ARBA" id="ARBA00023186"/>
    </source>
</evidence>
<dbReference type="InterPro" id="IPR003593">
    <property type="entry name" value="AAA+_ATPase"/>
</dbReference>